<evidence type="ECO:0000256" key="1">
    <source>
        <dbReference type="PIRSR" id="PIRSR001100-1"/>
    </source>
</evidence>
<dbReference type="PANTHER" id="PTHR34876">
    <property type="match status" value="1"/>
</dbReference>
<dbReference type="InterPro" id="IPR036434">
    <property type="entry name" value="Beta_cellobiohydrolase_sf"/>
</dbReference>
<dbReference type="PRINTS" id="PR00733">
    <property type="entry name" value="GLHYDRLASE6"/>
</dbReference>
<keyword evidence="5" id="KW-0472">Membrane</keyword>
<protein>
    <recommendedName>
        <fullName evidence="3">Glucanase</fullName>
        <ecNumber evidence="3">3.2.1.-</ecNumber>
    </recommendedName>
</protein>
<name>A0A1G2G0D1_9BACT</name>
<keyword evidence="5" id="KW-0812">Transmembrane</keyword>
<evidence type="ECO:0000256" key="3">
    <source>
        <dbReference type="RuleBase" id="RU361186"/>
    </source>
</evidence>
<dbReference type="InterPro" id="IPR016288">
    <property type="entry name" value="Beta_cellobiohydrolase"/>
</dbReference>
<dbReference type="GO" id="GO:0030245">
    <property type="term" value="P:cellulose catabolic process"/>
    <property type="evidence" value="ECO:0007669"/>
    <property type="project" value="UniProtKB-KW"/>
</dbReference>
<feature type="active site" description="Proton donor" evidence="1">
    <location>
        <position position="226"/>
    </location>
</feature>
<evidence type="ECO:0000256" key="4">
    <source>
        <dbReference type="SAM" id="MobiDB-lite"/>
    </source>
</evidence>
<feature type="binding site" evidence="2">
    <location>
        <position position="370"/>
    </location>
    <ligand>
        <name>substrate</name>
    </ligand>
</feature>
<feature type="binding site" evidence="2">
    <location>
        <position position="366"/>
    </location>
    <ligand>
        <name>substrate</name>
    </ligand>
</feature>
<feature type="binding site" evidence="2">
    <location>
        <position position="298"/>
    </location>
    <ligand>
        <name>substrate</name>
    </ligand>
</feature>
<keyword evidence="3" id="KW-0119">Carbohydrate metabolism</keyword>
<feature type="compositionally biased region" description="Basic and acidic residues" evidence="4">
    <location>
        <begin position="58"/>
        <end position="81"/>
    </location>
</feature>
<proteinExistence type="inferred from homology"/>
<dbReference type="AlphaFoldDB" id="A0A1G2G0D1"/>
<keyword evidence="3" id="KW-0624">Polysaccharide degradation</keyword>
<dbReference type="PANTHER" id="PTHR34876:SF4">
    <property type="entry name" value="1,4-BETA-D-GLUCAN CELLOBIOHYDROLASE C-RELATED"/>
    <property type="match status" value="1"/>
</dbReference>
<feature type="binding site" evidence="2">
    <location>
        <position position="338"/>
    </location>
    <ligand>
        <name>substrate</name>
    </ligand>
</feature>
<dbReference type="PIRSF" id="PIRSF001100">
    <property type="entry name" value="Beta_cellobiohydrolase"/>
    <property type="match status" value="1"/>
</dbReference>
<gene>
    <name evidence="6" type="ORF">A2W41_04750</name>
</gene>
<dbReference type="EC" id="3.2.1.-" evidence="3"/>
<evidence type="ECO:0000313" key="7">
    <source>
        <dbReference type="Proteomes" id="UP000176700"/>
    </source>
</evidence>
<dbReference type="Gene3D" id="3.20.20.40">
    <property type="entry name" value="1, 4-beta cellobiohydrolase"/>
    <property type="match status" value="1"/>
</dbReference>
<comment type="caution">
    <text evidence="6">The sequence shown here is derived from an EMBL/GenBank/DDBJ whole genome shotgun (WGS) entry which is preliminary data.</text>
</comment>
<feature type="binding site" evidence="2">
    <location>
        <position position="271"/>
    </location>
    <ligand>
        <name>substrate</name>
    </ligand>
</feature>
<keyword evidence="5" id="KW-1133">Transmembrane helix</keyword>
<organism evidence="6 7">
    <name type="scientific">Candidatus Ryanbacteria bacterium RIFCSPHIGHO2_01_45_13</name>
    <dbReference type="NCBI Taxonomy" id="1802112"/>
    <lineage>
        <taxon>Bacteria</taxon>
        <taxon>Candidatus Ryaniibacteriota</taxon>
    </lineage>
</organism>
<evidence type="ECO:0000313" key="6">
    <source>
        <dbReference type="EMBL" id="OGZ43769.1"/>
    </source>
</evidence>
<reference evidence="6 7" key="1">
    <citation type="journal article" date="2016" name="Nat. Commun.">
        <title>Thousands of microbial genomes shed light on interconnected biogeochemical processes in an aquifer system.</title>
        <authorList>
            <person name="Anantharaman K."/>
            <person name="Brown C.T."/>
            <person name="Hug L.A."/>
            <person name="Sharon I."/>
            <person name="Castelle C.J."/>
            <person name="Probst A.J."/>
            <person name="Thomas B.C."/>
            <person name="Singh A."/>
            <person name="Wilkins M.J."/>
            <person name="Karaoz U."/>
            <person name="Brodie E.L."/>
            <person name="Williams K.H."/>
            <person name="Hubbard S.S."/>
            <person name="Banfield J.F."/>
        </authorList>
    </citation>
    <scope>NUCLEOTIDE SEQUENCE [LARGE SCALE GENOMIC DNA]</scope>
</reference>
<keyword evidence="3" id="KW-0136">Cellulose degradation</keyword>
<evidence type="ECO:0000256" key="5">
    <source>
        <dbReference type="SAM" id="Phobius"/>
    </source>
</evidence>
<feature type="binding site" evidence="2">
    <location>
        <position position="268"/>
    </location>
    <ligand>
        <name>substrate</name>
    </ligand>
</feature>
<dbReference type="Pfam" id="PF01341">
    <property type="entry name" value="Glyco_hydro_6"/>
    <property type="match status" value="1"/>
</dbReference>
<accession>A0A1G2G0D1</accession>
<sequence>MQFKSPVRLFILLFGFIFIFIAVSSVVIAVSFFNMLLDTKKENNTPAISYHSTDQDSVDSKYQEAPAIKEENQRTEHEDQSVKGLALSFPPPPSILRKPLTGEACEAAINSSPFYRDPKSQAAKAQMALATEGRTEDADVLREISCFPQAAWIIGGSPAEARARVEEINARAADQNKIALFVLYNIPSHTTPAWRSGLKNEVYRDWVGAVAQGIGIRRAWIVLEPDALPLATGLSLNDQAIRLGEIRDAVEILKKHSLNVRVYLDAGHSFWKTPDAISALLLKAGIARADGFIVNVSNYQLLSDELIFGRAVSARTGNTSFIVDTSRNGNGPPSDKEWCNARGRALGLKPTIKTGEPLVDAYLWIKPPGESDGDCNGGPPAGKFWLEYALDLARNAL</sequence>
<feature type="binding site" evidence="2">
    <location>
        <position position="152"/>
    </location>
    <ligand>
        <name>substrate</name>
    </ligand>
</feature>
<dbReference type="Proteomes" id="UP000176700">
    <property type="component" value="Unassembled WGS sequence"/>
</dbReference>
<dbReference type="SUPFAM" id="SSF51989">
    <property type="entry name" value="Glycosyl hydrolases family 6, cellulases"/>
    <property type="match status" value="1"/>
</dbReference>
<feature type="transmembrane region" description="Helical" evidence="5">
    <location>
        <begin position="12"/>
        <end position="37"/>
    </location>
</feature>
<feature type="active site" description="Proton acceptor" evidence="1">
    <location>
        <position position="372"/>
    </location>
</feature>
<keyword evidence="3" id="KW-0326">Glycosidase</keyword>
<dbReference type="EMBL" id="MHNI01000003">
    <property type="protein sequence ID" value="OGZ43769.1"/>
    <property type="molecule type" value="Genomic_DNA"/>
</dbReference>
<keyword evidence="3" id="KW-0378">Hydrolase</keyword>
<feature type="region of interest" description="Disordered" evidence="4">
    <location>
        <begin position="48"/>
        <end position="82"/>
    </location>
</feature>
<dbReference type="GO" id="GO:0004553">
    <property type="term" value="F:hydrolase activity, hydrolyzing O-glycosyl compounds"/>
    <property type="evidence" value="ECO:0007669"/>
    <property type="project" value="InterPro"/>
</dbReference>
<evidence type="ECO:0000256" key="2">
    <source>
        <dbReference type="PIRSR" id="PIRSR001100-2"/>
    </source>
</evidence>
<comment type="similarity">
    <text evidence="3">Belongs to the glycosyl hydrolase family 6.</text>
</comment>